<dbReference type="EMBL" id="VSSQ01054612">
    <property type="protein sequence ID" value="MPN08556.1"/>
    <property type="molecule type" value="Genomic_DNA"/>
</dbReference>
<gene>
    <name evidence="1" type="ORF">SDC9_155839</name>
</gene>
<name>A0A645F4K1_9ZZZZ</name>
<evidence type="ECO:0008006" key="2">
    <source>
        <dbReference type="Google" id="ProtNLM"/>
    </source>
</evidence>
<organism evidence="1">
    <name type="scientific">bioreactor metagenome</name>
    <dbReference type="NCBI Taxonomy" id="1076179"/>
    <lineage>
        <taxon>unclassified sequences</taxon>
        <taxon>metagenomes</taxon>
        <taxon>ecological metagenomes</taxon>
    </lineage>
</organism>
<reference evidence="1" key="1">
    <citation type="submission" date="2019-08" db="EMBL/GenBank/DDBJ databases">
        <authorList>
            <person name="Kucharzyk K."/>
            <person name="Murdoch R.W."/>
            <person name="Higgins S."/>
            <person name="Loffler F."/>
        </authorList>
    </citation>
    <scope>NUCLEOTIDE SEQUENCE</scope>
</reference>
<dbReference type="Gene3D" id="1.10.10.60">
    <property type="entry name" value="Homeodomain-like"/>
    <property type="match status" value="1"/>
</dbReference>
<evidence type="ECO:0000313" key="1">
    <source>
        <dbReference type="EMBL" id="MPN08556.1"/>
    </source>
</evidence>
<accession>A0A645F4K1</accession>
<dbReference type="AlphaFoldDB" id="A0A645F4K1"/>
<protein>
    <recommendedName>
        <fullName evidence="2">RNA polymerase sigma-70 region 4 domain-containing protein</fullName>
    </recommendedName>
</protein>
<sequence length="303" mass="33460">MLGRVFDALAAASADERATLSAQKAKLEAEQVKLLQAHYADAIPIDLLKTEQDRIRASLHAINSRLDSLGTLYANAKIGLDAILDILTDLGDLYAKAEPAERRMLNRALFTKITIDDAEHVTTEPVQTIATILATDTSPNNARTLPHDEAGQGSNVTGYVDLRGLFSKLAPRLRRALTVVRTVRLRPSEGRVHDRRKTRQVVQPSDRQLAAVETRYAEGAKLRDLALELGVSRVRLADLLRQRGVRIRNAPPTPDEVAEMVRRYESGESLEQVGKRLGFNGGTVRNRLVARGVAMRDSHGRAR</sequence>
<proteinExistence type="predicted"/>
<comment type="caution">
    <text evidence="1">The sequence shown here is derived from an EMBL/GenBank/DDBJ whole genome shotgun (WGS) entry which is preliminary data.</text>
</comment>